<dbReference type="Gene3D" id="3.40.720.10">
    <property type="entry name" value="Alkaline Phosphatase, subunit A"/>
    <property type="match status" value="2"/>
</dbReference>
<dbReference type="InterPro" id="IPR017850">
    <property type="entry name" value="Alkaline_phosphatase_core_sf"/>
</dbReference>
<protein>
    <submittedName>
        <fullName evidence="5">Alkaline phosphatase</fullName>
        <ecNumber evidence="5">3.1.3.1</ecNumber>
    </submittedName>
</protein>
<dbReference type="EMBL" id="JAALHA020000012">
    <property type="protein sequence ID" value="MDR9897449.1"/>
    <property type="molecule type" value="Genomic_DNA"/>
</dbReference>
<comment type="cofactor">
    <cofactor evidence="3">
        <name>Mg(2+)</name>
        <dbReference type="ChEBI" id="CHEBI:18420"/>
    </cofactor>
    <text evidence="3">Binds 1 Mg(2+) ion.</text>
</comment>
<name>A0AAP5IA34_9CYAN</name>
<feature type="binding site" evidence="3">
    <location>
        <position position="232"/>
    </location>
    <ligand>
        <name>Mg(2+)</name>
        <dbReference type="ChEBI" id="CHEBI:18420"/>
    </ligand>
</feature>
<comment type="cofactor">
    <cofactor evidence="3">
        <name>Zn(2+)</name>
        <dbReference type="ChEBI" id="CHEBI:29105"/>
    </cofactor>
    <text evidence="3">Binds 2 Zn(2+) ions.</text>
</comment>
<feature type="binding site" evidence="3">
    <location>
        <position position="486"/>
    </location>
    <ligand>
        <name>Zn(2+)</name>
        <dbReference type="ChEBI" id="CHEBI:29105"/>
        <label>2</label>
    </ligand>
</feature>
<reference evidence="6" key="1">
    <citation type="journal article" date="2021" name="Science">
        <title>Hunting the eagle killer: A cyanobacterial neurotoxin causes vacuolar myelinopathy.</title>
        <authorList>
            <person name="Breinlinger S."/>
            <person name="Phillips T.J."/>
            <person name="Haram B.N."/>
            <person name="Mares J."/>
            <person name="Martinez Yerena J.A."/>
            <person name="Hrouzek P."/>
            <person name="Sobotka R."/>
            <person name="Henderson W.M."/>
            <person name="Schmieder P."/>
            <person name="Williams S.M."/>
            <person name="Lauderdale J.D."/>
            <person name="Wilde H.D."/>
            <person name="Gerrin W."/>
            <person name="Kust A."/>
            <person name="Washington J.W."/>
            <person name="Wagner C."/>
            <person name="Geier B."/>
            <person name="Liebeke M."/>
            <person name="Enke H."/>
            <person name="Niedermeyer T.H.J."/>
            <person name="Wilde S.B."/>
        </authorList>
    </citation>
    <scope>NUCLEOTIDE SEQUENCE [LARGE SCALE GENOMIC DNA]</scope>
    <source>
        <strain evidence="6">Thurmond2011</strain>
    </source>
</reference>
<dbReference type="PANTHER" id="PTHR11596">
    <property type="entry name" value="ALKALINE PHOSPHATASE"/>
    <property type="match status" value="1"/>
</dbReference>
<evidence type="ECO:0000256" key="1">
    <source>
        <dbReference type="ARBA" id="ARBA00022553"/>
    </source>
</evidence>
<dbReference type="Pfam" id="PF00245">
    <property type="entry name" value="Alk_phosphatase"/>
    <property type="match status" value="1"/>
</dbReference>
<feature type="binding site" evidence="3">
    <location>
        <position position="444"/>
    </location>
    <ligand>
        <name>Zn(2+)</name>
        <dbReference type="ChEBI" id="CHEBI:29105"/>
        <label>2</label>
    </ligand>
</feature>
<feature type="region of interest" description="Disordered" evidence="4">
    <location>
        <begin position="365"/>
        <end position="395"/>
    </location>
</feature>
<dbReference type="GO" id="GO:0004035">
    <property type="term" value="F:alkaline phosphatase activity"/>
    <property type="evidence" value="ECO:0007669"/>
    <property type="project" value="UniProtKB-EC"/>
</dbReference>
<feature type="binding site" evidence="3">
    <location>
        <position position="440"/>
    </location>
    <ligand>
        <name>Zn(2+)</name>
        <dbReference type="ChEBI" id="CHEBI:29105"/>
        <label>2</label>
    </ligand>
</feature>
<evidence type="ECO:0000256" key="4">
    <source>
        <dbReference type="SAM" id="MobiDB-lite"/>
    </source>
</evidence>
<gene>
    <name evidence="5" type="ORF">G7B40_023185</name>
</gene>
<keyword evidence="3" id="KW-0862">Zinc</keyword>
<sequence>MSRLRPKHKRLIALVLSVTLLMFGCVPNLLRSPSGGSASLSPHGNGINVILMIGDGMGWEMARAAAVAKGLTMYTNDKGQGLNFQKLSGYTLATTYGTTIKGSDGKFSTNNSALDGTNPATAQSPIRAGFNFNPTFNLDNSGSGSSTSEGNLVGYDVARGGVNPWTPGNDKEYIKQNYPDSANTATALYTGVKTYNNALGVDIYEKRQTTILEKAALKGKSTGLVTSVPISHATPAAATSFVNRRNKYDLASPDLDNILQQSLRLFKPTVLLGGGHPLDLENKTNVGGVYNYTYINQSTYEKLKSKPTSNEYGYTFLERSPNATATLLKTAAKLDPRTDRLLGLYGARGQNGNLPLATANGDYSSTGLSNSSLHSTAEKNNQIPQPDTIRPLSPGETDAQFIAREINENPTLADLTKAALTVLGKDPDGFWLMVEGGDIDWACHDNNMDDLIGTVNSFDKAVETVLDWINKNGGWQKNLLIVTADHDHYLTLNPNFPQLLAEFGAQNLTYSKHKPTQAGHYWGSDSNTKYAWGTHTNHLVPVYYQGGPVSLAKYIGKEVTFVDYPPKGAAKTYSITGVPGVVDQTHIYKVMLETINAPAAPLR</sequence>
<dbReference type="SMART" id="SM00098">
    <property type="entry name" value="alkPPc"/>
    <property type="match status" value="1"/>
</dbReference>
<dbReference type="CDD" id="cd16012">
    <property type="entry name" value="ALP"/>
    <property type="match status" value="1"/>
</dbReference>
<evidence type="ECO:0000256" key="3">
    <source>
        <dbReference type="PIRSR" id="PIRSR601952-2"/>
    </source>
</evidence>
<proteinExistence type="predicted"/>
<feature type="compositionally biased region" description="Low complexity" evidence="4">
    <location>
        <begin position="365"/>
        <end position="375"/>
    </location>
</feature>
<feature type="binding site" evidence="3">
    <location>
        <position position="485"/>
    </location>
    <ligand>
        <name>Zn(2+)</name>
        <dbReference type="ChEBI" id="CHEBI:29105"/>
        <label>2</label>
    </ligand>
</feature>
<dbReference type="PANTHER" id="PTHR11596:SF5">
    <property type="entry name" value="ALKALINE PHOSPHATASE"/>
    <property type="match status" value="1"/>
</dbReference>
<keyword evidence="6" id="KW-1185">Reference proteome</keyword>
<evidence type="ECO:0000313" key="5">
    <source>
        <dbReference type="EMBL" id="MDR9897449.1"/>
    </source>
</evidence>
<dbReference type="EC" id="3.1.3.1" evidence="5"/>
<dbReference type="GO" id="GO:0046872">
    <property type="term" value="F:metal ion binding"/>
    <property type="evidence" value="ECO:0007669"/>
    <property type="project" value="UniProtKB-KW"/>
</dbReference>
<feature type="binding site" evidence="3">
    <location>
        <position position="234"/>
    </location>
    <ligand>
        <name>Mg(2+)</name>
        <dbReference type="ChEBI" id="CHEBI:18420"/>
    </ligand>
</feature>
<feature type="binding site" evidence="3">
    <location>
        <position position="435"/>
    </location>
    <ligand>
        <name>Mg(2+)</name>
        <dbReference type="ChEBI" id="CHEBI:18420"/>
    </ligand>
</feature>
<keyword evidence="3" id="KW-0479">Metal-binding</keyword>
<keyword evidence="1" id="KW-0597">Phosphoprotein</keyword>
<dbReference type="InterPro" id="IPR001952">
    <property type="entry name" value="Alkaline_phosphatase"/>
</dbReference>
<feature type="active site" description="Phosphoserine intermediate" evidence="2">
    <location>
        <position position="181"/>
    </location>
</feature>
<evidence type="ECO:0000313" key="6">
    <source>
        <dbReference type="Proteomes" id="UP000667802"/>
    </source>
</evidence>
<keyword evidence="5" id="KW-0378">Hydrolase</keyword>
<dbReference type="Proteomes" id="UP000667802">
    <property type="component" value="Unassembled WGS sequence"/>
</dbReference>
<dbReference type="AlphaFoldDB" id="A0AAP5IA34"/>
<organism evidence="5 6">
    <name type="scientific">Aetokthonos hydrillicola Thurmond2011</name>
    <dbReference type="NCBI Taxonomy" id="2712845"/>
    <lineage>
        <taxon>Bacteria</taxon>
        <taxon>Bacillati</taxon>
        <taxon>Cyanobacteriota</taxon>
        <taxon>Cyanophyceae</taxon>
        <taxon>Nostocales</taxon>
        <taxon>Hapalosiphonaceae</taxon>
        <taxon>Aetokthonos</taxon>
    </lineage>
</organism>
<comment type="caution">
    <text evidence="5">The sequence shown here is derived from an EMBL/GenBank/DDBJ whole genome shotgun (WGS) entry which is preliminary data.</text>
</comment>
<dbReference type="SUPFAM" id="SSF53649">
    <property type="entry name" value="Alkaline phosphatase-like"/>
    <property type="match status" value="1"/>
</dbReference>
<evidence type="ECO:0000256" key="2">
    <source>
        <dbReference type="PIRSR" id="PIRSR601952-1"/>
    </source>
</evidence>
<dbReference type="PROSITE" id="PS51257">
    <property type="entry name" value="PROKAR_LIPOPROTEIN"/>
    <property type="match status" value="1"/>
</dbReference>
<dbReference type="RefSeq" id="WP_208339180.1">
    <property type="nucleotide sequence ID" value="NZ_CAWQFN010000498.1"/>
</dbReference>
<accession>A0AAP5IA34</accession>
<keyword evidence="3" id="KW-0460">Magnesium</keyword>